<dbReference type="InterPro" id="IPR016477">
    <property type="entry name" value="Fructo-/Ketosamine-3-kinase"/>
</dbReference>
<keyword evidence="2" id="KW-0808">Transferase</keyword>
<evidence type="ECO:0000256" key="2">
    <source>
        <dbReference type="PIRNR" id="PIRNR006221"/>
    </source>
</evidence>
<dbReference type="Gene3D" id="3.90.1200.10">
    <property type="match status" value="1"/>
</dbReference>
<dbReference type="PIRSF" id="PIRSF006221">
    <property type="entry name" value="Ketosamine-3-kinase"/>
    <property type="match status" value="1"/>
</dbReference>
<organism evidence="3 4">
    <name type="scientific">Winogradskyella pelagia</name>
    <dbReference type="NCBI Taxonomy" id="2819984"/>
    <lineage>
        <taxon>Bacteria</taxon>
        <taxon>Pseudomonadati</taxon>
        <taxon>Bacteroidota</taxon>
        <taxon>Flavobacteriia</taxon>
        <taxon>Flavobacteriales</taxon>
        <taxon>Flavobacteriaceae</taxon>
        <taxon>Winogradskyella</taxon>
    </lineage>
</organism>
<comment type="caution">
    <text evidence="3">The sequence shown here is derived from an EMBL/GenBank/DDBJ whole genome shotgun (WGS) entry which is preliminary data.</text>
</comment>
<dbReference type="Pfam" id="PF03881">
    <property type="entry name" value="Fructosamin_kin"/>
    <property type="match status" value="1"/>
</dbReference>
<dbReference type="RefSeq" id="WP_208152848.1">
    <property type="nucleotide sequence ID" value="NZ_JAGEVF010000003.1"/>
</dbReference>
<reference evidence="3 4" key="1">
    <citation type="submission" date="2021-03" db="EMBL/GenBank/DDBJ databases">
        <title>Winogradskyella sp. nov., isolated from costal sediment.</title>
        <authorList>
            <person name="Gao C."/>
        </authorList>
    </citation>
    <scope>NUCLEOTIDE SEQUENCE [LARGE SCALE GENOMIC DNA]</scope>
    <source>
        <strain evidence="3 4">DF17</strain>
    </source>
</reference>
<protein>
    <submittedName>
        <fullName evidence="3">Fructosamine kinase family protein</fullName>
    </submittedName>
</protein>
<evidence type="ECO:0000313" key="4">
    <source>
        <dbReference type="Proteomes" id="UP000676776"/>
    </source>
</evidence>
<dbReference type="SUPFAM" id="SSF56112">
    <property type="entry name" value="Protein kinase-like (PK-like)"/>
    <property type="match status" value="1"/>
</dbReference>
<accession>A0ABS3SZZ3</accession>
<dbReference type="EMBL" id="JAGEVF010000003">
    <property type="protein sequence ID" value="MBO3116058.1"/>
    <property type="molecule type" value="Genomic_DNA"/>
</dbReference>
<sequence>MEVLVSHIESIINTSIINSSHLSGGDTASVLKLDTVYKSYVLKYSPRTIAQDMFKAEVNGIRLIAKTNTIATPLVLDCGTQQGMAYILMEYVASKPASKNDYAKLGSQLAKLHNYTGEDYGLASDNFIGSLSQKNNFTDDWIEFYGTYRLEFQLKMAYNNRLLKASEIPSSLNIKSVLKIFCDDIKPSLLHGDLWSGNFLISEDNTPYLIDPAAYYGHSEVDIAMSKLFGGFNSSFYESYHEHYPVTKFFNERIDVYQLYYLLVHLNLFGSSYYGAVKRILRAYF</sequence>
<name>A0ABS3SZZ3_9FLAO</name>
<keyword evidence="4" id="KW-1185">Reference proteome</keyword>
<dbReference type="PANTHER" id="PTHR12149">
    <property type="entry name" value="FRUCTOSAMINE 3 KINASE-RELATED PROTEIN"/>
    <property type="match status" value="1"/>
</dbReference>
<evidence type="ECO:0000256" key="1">
    <source>
        <dbReference type="ARBA" id="ARBA00009460"/>
    </source>
</evidence>
<evidence type="ECO:0000313" key="3">
    <source>
        <dbReference type="EMBL" id="MBO3116058.1"/>
    </source>
</evidence>
<dbReference type="GO" id="GO:0016301">
    <property type="term" value="F:kinase activity"/>
    <property type="evidence" value="ECO:0007669"/>
    <property type="project" value="UniProtKB-KW"/>
</dbReference>
<proteinExistence type="inferred from homology"/>
<gene>
    <name evidence="3" type="ORF">J4050_04825</name>
</gene>
<dbReference type="Proteomes" id="UP000676776">
    <property type="component" value="Unassembled WGS sequence"/>
</dbReference>
<dbReference type="Gene3D" id="3.30.200.20">
    <property type="entry name" value="Phosphorylase Kinase, domain 1"/>
    <property type="match status" value="1"/>
</dbReference>
<keyword evidence="2 3" id="KW-0418">Kinase</keyword>
<dbReference type="PANTHER" id="PTHR12149:SF8">
    <property type="entry name" value="PROTEIN-RIBULOSAMINE 3-KINASE"/>
    <property type="match status" value="1"/>
</dbReference>
<dbReference type="InterPro" id="IPR011009">
    <property type="entry name" value="Kinase-like_dom_sf"/>
</dbReference>
<comment type="similarity">
    <text evidence="1 2">Belongs to the fructosamine kinase family.</text>
</comment>